<reference evidence="3 4" key="1">
    <citation type="journal article" date="2018" name="Evol. Lett.">
        <title>Horizontal gene cluster transfer increased hallucinogenic mushroom diversity.</title>
        <authorList>
            <person name="Reynolds H.T."/>
            <person name="Vijayakumar V."/>
            <person name="Gluck-Thaler E."/>
            <person name="Korotkin H.B."/>
            <person name="Matheny P.B."/>
            <person name="Slot J.C."/>
        </authorList>
    </citation>
    <scope>NUCLEOTIDE SEQUENCE [LARGE SCALE GENOMIC DNA]</scope>
    <source>
        <strain evidence="3 4">2631</strain>
    </source>
</reference>
<feature type="region of interest" description="Disordered" evidence="1">
    <location>
        <begin position="1"/>
        <end position="21"/>
    </location>
</feature>
<comment type="caution">
    <text evidence="3">The sequence shown here is derived from an EMBL/GenBank/DDBJ whole genome shotgun (WGS) entry which is preliminary data.</text>
</comment>
<evidence type="ECO:0000313" key="4">
    <source>
        <dbReference type="Proteomes" id="UP000283269"/>
    </source>
</evidence>
<feature type="region of interest" description="Disordered" evidence="1">
    <location>
        <begin position="218"/>
        <end position="249"/>
    </location>
</feature>
<dbReference type="EMBL" id="NHYD01000655">
    <property type="protein sequence ID" value="PPQ93642.1"/>
    <property type="molecule type" value="Genomic_DNA"/>
</dbReference>
<dbReference type="PANTHER" id="PTHR15503">
    <property type="entry name" value="LDOC1 RELATED"/>
    <property type="match status" value="1"/>
</dbReference>
<evidence type="ECO:0000256" key="1">
    <source>
        <dbReference type="SAM" id="MobiDB-lite"/>
    </source>
</evidence>
<dbReference type="PANTHER" id="PTHR15503:SF22">
    <property type="entry name" value="TRANSPOSON TY3-I GAG POLYPROTEIN"/>
    <property type="match status" value="1"/>
</dbReference>
<dbReference type="OrthoDB" id="3040543at2759"/>
<protein>
    <recommendedName>
        <fullName evidence="2">Retrotransposon gag domain-containing protein</fullName>
    </recommendedName>
</protein>
<proteinExistence type="predicted"/>
<keyword evidence="4" id="KW-1185">Reference proteome</keyword>
<dbReference type="InParanoid" id="A0A409XS48"/>
<sequence length="328" mass="36574">MDLPNTTSLPLSAPAQPSYKELQQQIAILQQQLATLQSFLPPPPLPTNHQQLPPSPAPAAEPLHSVASASPKVSKSSLFDTPPPVIIKVAPPEPYDGTAGQWAKVQTLRMEDQDRDAIQWKNFLDAFRTAFGDPNPAATARHKISQLKQGNHTADEYVASFKELEVDTKYNDAALVEFFQKGLNSSLVDKFYCLPQMPSLLRTGFLGLLSWIDNGDREKPVNQSPAPKPFQASPFNSSSTSTQGTLSNLQIHPRQQDVVSMEVDSGWRLVRPLIHFKCRKPGHKAANCRSTVNINSMDHEALKAFYREEVLKKKEEQQKKEDTPQKDF</sequence>
<feature type="region of interest" description="Disordered" evidence="1">
    <location>
        <begin position="39"/>
        <end position="68"/>
    </location>
</feature>
<gene>
    <name evidence="3" type="ORF">CVT25_012367</name>
</gene>
<accession>A0A409XS48</accession>
<dbReference type="InterPro" id="IPR032567">
    <property type="entry name" value="RTL1-rel"/>
</dbReference>
<dbReference type="STRING" id="93625.A0A409XS48"/>
<evidence type="ECO:0000313" key="3">
    <source>
        <dbReference type="EMBL" id="PPQ93642.1"/>
    </source>
</evidence>
<feature type="compositionally biased region" description="Polar residues" evidence="1">
    <location>
        <begin position="1"/>
        <end position="10"/>
    </location>
</feature>
<dbReference type="Pfam" id="PF03732">
    <property type="entry name" value="Retrotrans_gag"/>
    <property type="match status" value="1"/>
</dbReference>
<name>A0A409XS48_PSICY</name>
<feature type="compositionally biased region" description="Polar residues" evidence="1">
    <location>
        <begin position="233"/>
        <end position="249"/>
    </location>
</feature>
<organism evidence="3 4">
    <name type="scientific">Psilocybe cyanescens</name>
    <dbReference type="NCBI Taxonomy" id="93625"/>
    <lineage>
        <taxon>Eukaryota</taxon>
        <taxon>Fungi</taxon>
        <taxon>Dikarya</taxon>
        <taxon>Basidiomycota</taxon>
        <taxon>Agaricomycotina</taxon>
        <taxon>Agaricomycetes</taxon>
        <taxon>Agaricomycetidae</taxon>
        <taxon>Agaricales</taxon>
        <taxon>Agaricineae</taxon>
        <taxon>Strophariaceae</taxon>
        <taxon>Psilocybe</taxon>
    </lineage>
</organism>
<evidence type="ECO:0000259" key="2">
    <source>
        <dbReference type="Pfam" id="PF03732"/>
    </source>
</evidence>
<dbReference type="InterPro" id="IPR005162">
    <property type="entry name" value="Retrotrans_gag_dom"/>
</dbReference>
<feature type="domain" description="Retrotransposon gag" evidence="2">
    <location>
        <begin position="97"/>
        <end position="184"/>
    </location>
</feature>
<dbReference type="Proteomes" id="UP000283269">
    <property type="component" value="Unassembled WGS sequence"/>
</dbReference>
<dbReference type="AlphaFoldDB" id="A0A409XS48"/>